<gene>
    <name evidence="4" type="ORF">SAMN04488107_2514</name>
</gene>
<evidence type="ECO:0000313" key="4">
    <source>
        <dbReference type="EMBL" id="SNS42941.1"/>
    </source>
</evidence>
<accession>A0A239EER8</accession>
<dbReference type="Proteomes" id="UP000198386">
    <property type="component" value="Unassembled WGS sequence"/>
</dbReference>
<dbReference type="EMBL" id="FZOH01000004">
    <property type="protein sequence ID" value="SNS42941.1"/>
    <property type="molecule type" value="Genomic_DNA"/>
</dbReference>
<feature type="transmembrane region" description="Helical" evidence="3">
    <location>
        <begin position="156"/>
        <end position="181"/>
    </location>
</feature>
<protein>
    <submittedName>
        <fullName evidence="4">Uncharacterized protein</fullName>
    </submittedName>
</protein>
<feature type="transmembrane region" description="Helical" evidence="3">
    <location>
        <begin position="220"/>
        <end position="243"/>
    </location>
</feature>
<keyword evidence="5" id="KW-1185">Reference proteome</keyword>
<dbReference type="AlphaFoldDB" id="A0A239EER8"/>
<feature type="transmembrane region" description="Helical" evidence="3">
    <location>
        <begin position="270"/>
        <end position="290"/>
    </location>
</feature>
<dbReference type="OrthoDB" id="5181039at2"/>
<keyword evidence="3" id="KW-0812">Transmembrane</keyword>
<organism evidence="4 5">
    <name type="scientific">Geodermatophilus saharensis</name>
    <dbReference type="NCBI Taxonomy" id="1137994"/>
    <lineage>
        <taxon>Bacteria</taxon>
        <taxon>Bacillati</taxon>
        <taxon>Actinomycetota</taxon>
        <taxon>Actinomycetes</taxon>
        <taxon>Geodermatophilales</taxon>
        <taxon>Geodermatophilaceae</taxon>
        <taxon>Geodermatophilus</taxon>
    </lineage>
</organism>
<dbReference type="RefSeq" id="WP_089404234.1">
    <property type="nucleotide sequence ID" value="NZ_FZOH01000004.1"/>
</dbReference>
<feature type="coiled-coil region" evidence="1">
    <location>
        <begin position="323"/>
        <end position="361"/>
    </location>
</feature>
<evidence type="ECO:0000256" key="1">
    <source>
        <dbReference type="SAM" id="Coils"/>
    </source>
</evidence>
<evidence type="ECO:0000313" key="5">
    <source>
        <dbReference type="Proteomes" id="UP000198386"/>
    </source>
</evidence>
<keyword evidence="3" id="KW-1133">Transmembrane helix</keyword>
<proteinExistence type="predicted"/>
<name>A0A239EER8_9ACTN</name>
<feature type="region of interest" description="Disordered" evidence="2">
    <location>
        <begin position="1"/>
        <end position="20"/>
    </location>
</feature>
<keyword evidence="1" id="KW-0175">Coiled coil</keyword>
<sequence length="387" mass="41700">MSRPWSRSPQHGQPAVTIDVAWPPAARSDVREDVRGRVAQLASAGSLDAANGDVLDAWLEGTRRTRRAVAEAERTQAAAAAQRDIARLEAEVLVADQRLESAQAEVEHTERMIGILEAQLLEPAERAPVESRERRRRPRPTLDPLEGLVRRPWHSAIVIVLLLLAAAGDLATFYIVLATAYREAGELIIGALTAAFAAASVGLMHGIGRAVKDLREARGGIGRVAIALMTVGWVALGSVAFFFRLESEDAGATTSGFGDAATTTTGTDPLLSAVLLAGLFLASGLLAYYAGFSEHHPRMKTYLALRKRLPKQRRDVAVETRAVNDARQKLELARGDAERAAERTRAELVRLDAEIDELKELVRVEVAAHLGLPEATTGLVTGRAVTS</sequence>
<evidence type="ECO:0000256" key="3">
    <source>
        <dbReference type="SAM" id="Phobius"/>
    </source>
</evidence>
<reference evidence="5" key="1">
    <citation type="submission" date="2017-06" db="EMBL/GenBank/DDBJ databases">
        <authorList>
            <person name="Varghese N."/>
            <person name="Submissions S."/>
        </authorList>
    </citation>
    <scope>NUCLEOTIDE SEQUENCE [LARGE SCALE GENOMIC DNA]</scope>
    <source>
        <strain evidence="5">DSM 45423</strain>
    </source>
</reference>
<evidence type="ECO:0000256" key="2">
    <source>
        <dbReference type="SAM" id="MobiDB-lite"/>
    </source>
</evidence>
<keyword evidence="3" id="KW-0472">Membrane</keyword>
<feature type="coiled-coil region" evidence="1">
    <location>
        <begin position="71"/>
        <end position="119"/>
    </location>
</feature>
<feature type="compositionally biased region" description="Polar residues" evidence="2">
    <location>
        <begin position="1"/>
        <end position="11"/>
    </location>
</feature>
<feature type="transmembrane region" description="Helical" evidence="3">
    <location>
        <begin position="187"/>
        <end position="208"/>
    </location>
</feature>